<dbReference type="GO" id="GO:0016987">
    <property type="term" value="F:sigma factor activity"/>
    <property type="evidence" value="ECO:0007669"/>
    <property type="project" value="UniProtKB-KW"/>
</dbReference>
<evidence type="ECO:0000256" key="4">
    <source>
        <dbReference type="ARBA" id="ARBA00023125"/>
    </source>
</evidence>
<dbReference type="Gene3D" id="1.10.10.10">
    <property type="entry name" value="Winged helix-like DNA-binding domain superfamily/Winged helix DNA-binding domain"/>
    <property type="match status" value="1"/>
</dbReference>
<dbReference type="InterPro" id="IPR007627">
    <property type="entry name" value="RNA_pol_sigma70_r2"/>
</dbReference>
<accession>A0A4R3LG80</accession>
<comment type="caution">
    <text evidence="8">The sequence shown here is derived from an EMBL/GenBank/DDBJ whole genome shotgun (WGS) entry which is preliminary data.</text>
</comment>
<dbReference type="Pfam" id="PF04542">
    <property type="entry name" value="Sigma70_r2"/>
    <property type="match status" value="1"/>
</dbReference>
<dbReference type="InterPro" id="IPR039425">
    <property type="entry name" value="RNA_pol_sigma-70-like"/>
</dbReference>
<keyword evidence="4" id="KW-0238">DNA-binding</keyword>
<dbReference type="AlphaFoldDB" id="A0A4R3LG80"/>
<keyword evidence="2" id="KW-0805">Transcription regulation</keyword>
<dbReference type="InterPro" id="IPR036388">
    <property type="entry name" value="WH-like_DNA-bd_sf"/>
</dbReference>
<proteinExistence type="inferred from homology"/>
<keyword evidence="5" id="KW-0804">Transcription</keyword>
<reference evidence="8 9" key="1">
    <citation type="submission" date="2019-03" db="EMBL/GenBank/DDBJ databases">
        <title>Genomic Encyclopedia of Type Strains, Phase IV (KMG-IV): sequencing the most valuable type-strain genomes for metagenomic binning, comparative biology and taxonomic classification.</title>
        <authorList>
            <person name="Goeker M."/>
        </authorList>
    </citation>
    <scope>NUCLEOTIDE SEQUENCE [LARGE SCALE GENOMIC DNA]</scope>
    <source>
        <strain evidence="8 9">DSM 21944</strain>
    </source>
</reference>
<dbReference type="InterPro" id="IPR013324">
    <property type="entry name" value="RNA_pol_sigma_r3/r4-like"/>
</dbReference>
<dbReference type="NCBIfam" id="TIGR02937">
    <property type="entry name" value="sigma70-ECF"/>
    <property type="match status" value="1"/>
</dbReference>
<evidence type="ECO:0000256" key="5">
    <source>
        <dbReference type="ARBA" id="ARBA00023163"/>
    </source>
</evidence>
<dbReference type="PANTHER" id="PTHR43133">
    <property type="entry name" value="RNA POLYMERASE ECF-TYPE SIGMA FACTO"/>
    <property type="match status" value="1"/>
</dbReference>
<dbReference type="GO" id="GO:0003677">
    <property type="term" value="F:DNA binding"/>
    <property type="evidence" value="ECO:0007669"/>
    <property type="project" value="UniProtKB-KW"/>
</dbReference>
<sequence length="188" mass="21036">MSSRFAIDVPPELIDSARSGALASLERLYRLFERPGHNLALRLLSDPEDAHEVLHDAMLSAFRRLHQFRGDCPFWAWLRQIVVNTALMRQRSRRGHDAHAQEIPDFESAVPDAGPDPLHLAEAAQVERALDLLPAVTRSVVWLFCVEGYSHPEIARAMGQSVSFSKSQLARGLARLRRDLGVEATSHA</sequence>
<protein>
    <submittedName>
        <fullName evidence="8">RNA polymerase sigma-70 factor (ECF subfamily)</fullName>
    </submittedName>
</protein>
<dbReference type="InterPro" id="IPR013325">
    <property type="entry name" value="RNA_pol_sigma_r2"/>
</dbReference>
<dbReference type="SUPFAM" id="SSF88946">
    <property type="entry name" value="Sigma2 domain of RNA polymerase sigma factors"/>
    <property type="match status" value="1"/>
</dbReference>
<dbReference type="Gene3D" id="1.10.1740.10">
    <property type="match status" value="1"/>
</dbReference>
<dbReference type="RefSeq" id="WP_240639611.1">
    <property type="nucleotide sequence ID" value="NZ_JBHLWF010000031.1"/>
</dbReference>
<dbReference type="InterPro" id="IPR013249">
    <property type="entry name" value="RNA_pol_sigma70_r4_t2"/>
</dbReference>
<evidence type="ECO:0000259" key="7">
    <source>
        <dbReference type="Pfam" id="PF08281"/>
    </source>
</evidence>
<dbReference type="InterPro" id="IPR014284">
    <property type="entry name" value="RNA_pol_sigma-70_dom"/>
</dbReference>
<organism evidence="8 9">
    <name type="scientific">Pseudofulvimonas gallinarii</name>
    <dbReference type="NCBI Taxonomy" id="634155"/>
    <lineage>
        <taxon>Bacteria</taxon>
        <taxon>Pseudomonadati</taxon>
        <taxon>Pseudomonadota</taxon>
        <taxon>Gammaproteobacteria</taxon>
        <taxon>Lysobacterales</taxon>
        <taxon>Rhodanobacteraceae</taxon>
        <taxon>Pseudofulvimonas</taxon>
    </lineage>
</organism>
<comment type="similarity">
    <text evidence="1">Belongs to the sigma-70 factor family. ECF subfamily.</text>
</comment>
<keyword evidence="3" id="KW-0731">Sigma factor</keyword>
<evidence type="ECO:0000256" key="1">
    <source>
        <dbReference type="ARBA" id="ARBA00010641"/>
    </source>
</evidence>
<evidence type="ECO:0000256" key="2">
    <source>
        <dbReference type="ARBA" id="ARBA00023015"/>
    </source>
</evidence>
<dbReference type="EMBL" id="SMAF01000006">
    <property type="protein sequence ID" value="TCS99181.1"/>
    <property type="molecule type" value="Genomic_DNA"/>
</dbReference>
<gene>
    <name evidence="8" type="ORF">EDC25_10619</name>
</gene>
<evidence type="ECO:0000313" key="9">
    <source>
        <dbReference type="Proteomes" id="UP000294599"/>
    </source>
</evidence>
<feature type="domain" description="RNA polymerase sigma-70 region 2" evidence="6">
    <location>
        <begin position="28"/>
        <end position="94"/>
    </location>
</feature>
<evidence type="ECO:0000259" key="6">
    <source>
        <dbReference type="Pfam" id="PF04542"/>
    </source>
</evidence>
<dbReference type="Proteomes" id="UP000294599">
    <property type="component" value="Unassembled WGS sequence"/>
</dbReference>
<dbReference type="SUPFAM" id="SSF88659">
    <property type="entry name" value="Sigma3 and sigma4 domains of RNA polymerase sigma factors"/>
    <property type="match status" value="1"/>
</dbReference>
<evidence type="ECO:0000256" key="3">
    <source>
        <dbReference type="ARBA" id="ARBA00023082"/>
    </source>
</evidence>
<dbReference type="Pfam" id="PF08281">
    <property type="entry name" value="Sigma70_r4_2"/>
    <property type="match status" value="1"/>
</dbReference>
<dbReference type="GO" id="GO:0006352">
    <property type="term" value="P:DNA-templated transcription initiation"/>
    <property type="evidence" value="ECO:0007669"/>
    <property type="project" value="InterPro"/>
</dbReference>
<keyword evidence="9" id="KW-1185">Reference proteome</keyword>
<dbReference type="PANTHER" id="PTHR43133:SF8">
    <property type="entry name" value="RNA POLYMERASE SIGMA FACTOR HI_1459-RELATED"/>
    <property type="match status" value="1"/>
</dbReference>
<evidence type="ECO:0000313" key="8">
    <source>
        <dbReference type="EMBL" id="TCS99181.1"/>
    </source>
</evidence>
<name>A0A4R3LG80_9GAMM</name>
<feature type="domain" description="RNA polymerase sigma factor 70 region 4 type 2" evidence="7">
    <location>
        <begin position="125"/>
        <end position="176"/>
    </location>
</feature>